<organism evidence="9 10">
    <name type="scientific">OM182 bacterium</name>
    <dbReference type="NCBI Taxonomy" id="2510334"/>
    <lineage>
        <taxon>Bacteria</taxon>
        <taxon>Pseudomonadati</taxon>
        <taxon>Pseudomonadota</taxon>
        <taxon>Gammaproteobacteria</taxon>
        <taxon>OMG group</taxon>
        <taxon>OM182 clade</taxon>
    </lineage>
</organism>
<evidence type="ECO:0000256" key="4">
    <source>
        <dbReference type="ARBA" id="ARBA00022475"/>
    </source>
</evidence>
<keyword evidence="6 8" id="KW-1133">Transmembrane helix</keyword>
<reference evidence="9 10" key="1">
    <citation type="submission" date="2019-02" db="EMBL/GenBank/DDBJ databases">
        <title>Prokaryotic population dynamics and viral predation in marine succession experiment using metagenomics: the confinement effect.</title>
        <authorList>
            <person name="Haro-Moreno J.M."/>
            <person name="Rodriguez-Valera F."/>
            <person name="Lopez-Perez M."/>
        </authorList>
    </citation>
    <scope>NUCLEOTIDE SEQUENCE [LARGE SCALE GENOMIC DNA]</scope>
    <source>
        <strain evidence="9">MED-G157</strain>
    </source>
</reference>
<name>A0A520S1A1_9GAMM</name>
<keyword evidence="4" id="KW-1003">Cell membrane</keyword>
<evidence type="ECO:0000313" key="9">
    <source>
        <dbReference type="EMBL" id="RZO76239.1"/>
    </source>
</evidence>
<evidence type="ECO:0000313" key="10">
    <source>
        <dbReference type="Proteomes" id="UP000316199"/>
    </source>
</evidence>
<dbReference type="PANTHER" id="PTHR21716:SF53">
    <property type="entry name" value="PERMEASE PERM-RELATED"/>
    <property type="match status" value="1"/>
</dbReference>
<dbReference type="Proteomes" id="UP000316199">
    <property type="component" value="Unassembled WGS sequence"/>
</dbReference>
<gene>
    <name evidence="9" type="ORF">EVA68_04900</name>
</gene>
<evidence type="ECO:0000256" key="7">
    <source>
        <dbReference type="ARBA" id="ARBA00023136"/>
    </source>
</evidence>
<dbReference type="Pfam" id="PF01594">
    <property type="entry name" value="AI-2E_transport"/>
    <property type="match status" value="1"/>
</dbReference>
<comment type="caution">
    <text evidence="9">The sequence shown here is derived from an EMBL/GenBank/DDBJ whole genome shotgun (WGS) entry which is preliminary data.</text>
</comment>
<dbReference type="InterPro" id="IPR002549">
    <property type="entry name" value="AI-2E-like"/>
</dbReference>
<protein>
    <submittedName>
        <fullName evidence="9">AI-2E family transporter</fullName>
    </submittedName>
</protein>
<feature type="transmembrane region" description="Helical" evidence="8">
    <location>
        <begin position="270"/>
        <end position="294"/>
    </location>
</feature>
<dbReference type="EMBL" id="SHAG01000015">
    <property type="protein sequence ID" value="RZO76239.1"/>
    <property type="molecule type" value="Genomic_DNA"/>
</dbReference>
<feature type="transmembrane region" description="Helical" evidence="8">
    <location>
        <begin position="244"/>
        <end position="263"/>
    </location>
</feature>
<evidence type="ECO:0000256" key="3">
    <source>
        <dbReference type="ARBA" id="ARBA00022448"/>
    </source>
</evidence>
<evidence type="ECO:0000256" key="8">
    <source>
        <dbReference type="SAM" id="Phobius"/>
    </source>
</evidence>
<dbReference type="PANTHER" id="PTHR21716">
    <property type="entry name" value="TRANSMEMBRANE PROTEIN"/>
    <property type="match status" value="1"/>
</dbReference>
<evidence type="ECO:0000256" key="6">
    <source>
        <dbReference type="ARBA" id="ARBA00022989"/>
    </source>
</evidence>
<keyword evidence="7 8" id="KW-0472">Membrane</keyword>
<feature type="transmembrane region" description="Helical" evidence="8">
    <location>
        <begin position="210"/>
        <end position="238"/>
    </location>
</feature>
<evidence type="ECO:0000256" key="2">
    <source>
        <dbReference type="ARBA" id="ARBA00009773"/>
    </source>
</evidence>
<proteinExistence type="inferred from homology"/>
<keyword evidence="3" id="KW-0813">Transport</keyword>
<evidence type="ECO:0000256" key="5">
    <source>
        <dbReference type="ARBA" id="ARBA00022692"/>
    </source>
</evidence>
<keyword evidence="5 8" id="KW-0812">Transmembrane</keyword>
<feature type="transmembrane region" description="Helical" evidence="8">
    <location>
        <begin position="56"/>
        <end position="81"/>
    </location>
</feature>
<feature type="transmembrane region" description="Helical" evidence="8">
    <location>
        <begin position="306"/>
        <end position="335"/>
    </location>
</feature>
<comment type="similarity">
    <text evidence="2">Belongs to the autoinducer-2 exporter (AI-2E) (TC 2.A.86) family.</text>
</comment>
<evidence type="ECO:0000256" key="1">
    <source>
        <dbReference type="ARBA" id="ARBA00004651"/>
    </source>
</evidence>
<dbReference type="GO" id="GO:0055085">
    <property type="term" value="P:transmembrane transport"/>
    <property type="evidence" value="ECO:0007669"/>
    <property type="project" value="TreeGrafter"/>
</dbReference>
<accession>A0A520S1A1</accession>
<comment type="subcellular location">
    <subcellularLocation>
        <location evidence="1">Cell membrane</location>
        <topology evidence="1">Multi-pass membrane protein</topology>
    </subcellularLocation>
</comment>
<sequence length="355" mass="39021">MTAFQKYLVSIVTVIILIAIYHLKSILTPFLVGVILAYLGDPLVDRLEDYKVKRTLGVLLVFTVFLLILFGLALVVIPILVNEVSSLVRDIPVIFSWLQVSASPYLVSTFDIDPFDVSLERLKQSILDNWQQAGGFVGHFVQEVTASGIAMLNALISMTLVPVVAFYLLRDWDDVIEKIRQMIPLHMETKVVTLTKECDDVLSQFVRGQLLIMFLLGCVYALGLTIIGLDLAILIGLVAGLASIVPYLGFVVGILAAVLAALFQFQDLMPLVYVLLVFLVGQGLEGMILTPLLVGDRIGLHPVAVIFAVLAGGQLFGFFGVLLALPIAAVMMVFIRDFRATYLRSQVYDGSNEDK</sequence>
<dbReference type="GO" id="GO:0005886">
    <property type="term" value="C:plasma membrane"/>
    <property type="evidence" value="ECO:0007669"/>
    <property type="project" value="UniProtKB-SubCell"/>
</dbReference>
<feature type="transmembrane region" description="Helical" evidence="8">
    <location>
        <begin position="149"/>
        <end position="169"/>
    </location>
</feature>
<dbReference type="AlphaFoldDB" id="A0A520S1A1"/>